<proteinExistence type="inferred from homology"/>
<dbReference type="InterPro" id="IPR002937">
    <property type="entry name" value="Amino_oxidase"/>
</dbReference>
<evidence type="ECO:0000313" key="3">
    <source>
        <dbReference type="EMBL" id="MBP1917972.1"/>
    </source>
</evidence>
<comment type="similarity">
    <text evidence="1">Belongs to the carotenoid/retinoid oxidoreductase family. CrtN subfamily.</text>
</comment>
<dbReference type="PANTHER" id="PTHR43734:SF1">
    <property type="entry name" value="PHYTOENE DESATURASE"/>
    <property type="match status" value="1"/>
</dbReference>
<dbReference type="SUPFAM" id="SSF51905">
    <property type="entry name" value="FAD/NAD(P)-binding domain"/>
    <property type="match status" value="1"/>
</dbReference>
<dbReference type="EMBL" id="JAGGKC010000002">
    <property type="protein sequence ID" value="MBP1917972.1"/>
    <property type="molecule type" value="Genomic_DNA"/>
</dbReference>
<dbReference type="PANTHER" id="PTHR43734">
    <property type="entry name" value="PHYTOENE DESATURASE"/>
    <property type="match status" value="1"/>
</dbReference>
<keyword evidence="4" id="KW-1185">Reference proteome</keyword>
<dbReference type="RefSeq" id="WP_209458217.1">
    <property type="nucleotide sequence ID" value="NZ_JAGGKC010000002.1"/>
</dbReference>
<sequence length="581" mass="65134">MKFRAKLPVEADTGEMEKCDRQNGMAQLFAGFAMSEEVVALADNHFNVIIVGAGMAGLTSAAYLTQSGFRVLLVEKHNKNGGLLGSFMIDGHQVDQGARGIIDSGIFAPMMKQLGFEIEFLPNPVRLAIGDSHVDFKDKSSIEDYGNLLKKTYPGNLPEIDIILKEIKKVMEYMDVLYGIENPLFMSKPYDYEYMLKTLLPWTVRFVYNIRKAMKLLEPINDHLRRITSNESLVQIITQHFFESTPTFFALSYFSLYLDYQYPKGSTQVVVDKMVDLIRKNNGEIANGQEVVHIDADNRKIRLKEGNEYTYDQMIWAADSNLLYKCLDAGNWPESPLKDEVTKKQEFLSTKKGADSVLTIYFIADQSPERFKPISGPHVFYTPSPEGLSGISLSDLLDGKGRFTDDLERIYSWLKSYVRQNTFEISIPALRDPSLSPPGETALIVSILFDYGLAKHIAELDSHDNLKKVITEMVLAELDGYFPELSGHVVKTVVTTPLTIEGKTNNTQGSLTGWSFANNPFPAEYRFLKVSKSVLTPIDTIKQAGQWAFNPAGVPVAILTGKLAADAVIKDLKKKKPKEEV</sequence>
<comment type="caution">
    <text evidence="3">The sequence shown here is derived from an EMBL/GenBank/DDBJ whole genome shotgun (WGS) entry which is preliminary data.</text>
</comment>
<evidence type="ECO:0000313" key="4">
    <source>
        <dbReference type="Proteomes" id="UP001519271"/>
    </source>
</evidence>
<protein>
    <submittedName>
        <fullName evidence="3">Phytoene dehydrogenase-like protein</fullName>
    </submittedName>
</protein>
<accession>A0ABS4G0E7</accession>
<gene>
    <name evidence="3" type="ORF">J2Z34_000443</name>
</gene>
<evidence type="ECO:0000259" key="2">
    <source>
        <dbReference type="Pfam" id="PF01593"/>
    </source>
</evidence>
<dbReference type="Proteomes" id="UP001519271">
    <property type="component" value="Unassembled WGS sequence"/>
</dbReference>
<evidence type="ECO:0000256" key="1">
    <source>
        <dbReference type="ARBA" id="ARBA00038322"/>
    </source>
</evidence>
<reference evidence="3 4" key="1">
    <citation type="submission" date="2021-03" db="EMBL/GenBank/DDBJ databases">
        <title>Genomic Encyclopedia of Type Strains, Phase IV (KMG-IV): sequencing the most valuable type-strain genomes for metagenomic binning, comparative biology and taxonomic classification.</title>
        <authorList>
            <person name="Goeker M."/>
        </authorList>
    </citation>
    <scope>NUCLEOTIDE SEQUENCE [LARGE SCALE GENOMIC DNA]</scope>
    <source>
        <strain evidence="3 4">DSM 6139</strain>
    </source>
</reference>
<dbReference type="Gene3D" id="3.50.50.60">
    <property type="entry name" value="FAD/NAD(P)-binding domain"/>
    <property type="match status" value="2"/>
</dbReference>
<feature type="domain" description="Amine oxidase" evidence="2">
    <location>
        <begin position="55"/>
        <end position="569"/>
    </location>
</feature>
<dbReference type="Pfam" id="PF01593">
    <property type="entry name" value="Amino_oxidase"/>
    <property type="match status" value="1"/>
</dbReference>
<name>A0ABS4G0E7_9CLOT</name>
<organism evidence="3 4">
    <name type="scientific">Youngiibacter multivorans</name>
    <dbReference type="NCBI Taxonomy" id="937251"/>
    <lineage>
        <taxon>Bacteria</taxon>
        <taxon>Bacillati</taxon>
        <taxon>Bacillota</taxon>
        <taxon>Clostridia</taxon>
        <taxon>Eubacteriales</taxon>
        <taxon>Clostridiaceae</taxon>
        <taxon>Youngiibacter</taxon>
    </lineage>
</organism>
<dbReference type="InterPro" id="IPR036188">
    <property type="entry name" value="FAD/NAD-bd_sf"/>
</dbReference>